<name>A0A067CWT2_SAPPC</name>
<dbReference type="InterPro" id="IPR000504">
    <property type="entry name" value="RRM_dom"/>
</dbReference>
<dbReference type="VEuPathDB" id="FungiDB:SPRG_00005"/>
<dbReference type="InterPro" id="IPR035979">
    <property type="entry name" value="RBD_domain_sf"/>
</dbReference>
<dbReference type="OMA" id="RDFCYIN"/>
<sequence length="136" mass="14545">MVARVYVGGLPSDVTEADLRMRFGKIAGVTIEAIDMVLLGEKGRGIRDFCYINLVGPSPEAEAAAVAQYQQAYNNTKWKGKRLRVELAEPSYEARRLAELAEIQANVAAAAAARSVAPASAAPTLKTAYAGTRTVF</sequence>
<dbReference type="EMBL" id="KK583189">
    <property type="protein sequence ID" value="KDO35159.1"/>
    <property type="molecule type" value="Genomic_DNA"/>
</dbReference>
<feature type="domain" description="RRM" evidence="2">
    <location>
        <begin position="3"/>
        <end position="90"/>
    </location>
</feature>
<gene>
    <name evidence="3" type="ORF">SPRG_00005</name>
</gene>
<dbReference type="OrthoDB" id="21643at2759"/>
<dbReference type="Gene3D" id="3.30.70.330">
    <property type="match status" value="1"/>
</dbReference>
<dbReference type="SUPFAM" id="SSF54928">
    <property type="entry name" value="RNA-binding domain, RBD"/>
    <property type="match status" value="1"/>
</dbReference>
<accession>A0A067CWT2</accession>
<protein>
    <recommendedName>
        <fullName evidence="2">RRM domain-containing protein</fullName>
    </recommendedName>
</protein>
<evidence type="ECO:0000313" key="4">
    <source>
        <dbReference type="Proteomes" id="UP000030745"/>
    </source>
</evidence>
<dbReference type="GeneID" id="24122666"/>
<organism evidence="3 4">
    <name type="scientific">Saprolegnia parasitica (strain CBS 223.65)</name>
    <dbReference type="NCBI Taxonomy" id="695850"/>
    <lineage>
        <taxon>Eukaryota</taxon>
        <taxon>Sar</taxon>
        <taxon>Stramenopiles</taxon>
        <taxon>Oomycota</taxon>
        <taxon>Saprolegniomycetes</taxon>
        <taxon>Saprolegniales</taxon>
        <taxon>Saprolegniaceae</taxon>
        <taxon>Saprolegnia</taxon>
    </lineage>
</organism>
<dbReference type="AlphaFoldDB" id="A0A067CWT2"/>
<keyword evidence="1" id="KW-0694">RNA-binding</keyword>
<dbReference type="PROSITE" id="PS50102">
    <property type="entry name" value="RRM"/>
    <property type="match status" value="1"/>
</dbReference>
<proteinExistence type="predicted"/>
<dbReference type="KEGG" id="spar:SPRG_00005"/>
<evidence type="ECO:0000313" key="3">
    <source>
        <dbReference type="EMBL" id="KDO35159.1"/>
    </source>
</evidence>
<evidence type="ECO:0000256" key="1">
    <source>
        <dbReference type="PROSITE-ProRule" id="PRU00176"/>
    </source>
</evidence>
<dbReference type="STRING" id="695850.A0A067CWT2"/>
<dbReference type="RefSeq" id="XP_012193511.1">
    <property type="nucleotide sequence ID" value="XM_012338121.1"/>
</dbReference>
<dbReference type="Pfam" id="PF00076">
    <property type="entry name" value="RRM_1"/>
    <property type="match status" value="1"/>
</dbReference>
<dbReference type="Proteomes" id="UP000030745">
    <property type="component" value="Unassembled WGS sequence"/>
</dbReference>
<dbReference type="GO" id="GO:0003723">
    <property type="term" value="F:RNA binding"/>
    <property type="evidence" value="ECO:0007669"/>
    <property type="project" value="UniProtKB-UniRule"/>
</dbReference>
<evidence type="ECO:0000259" key="2">
    <source>
        <dbReference type="PROSITE" id="PS50102"/>
    </source>
</evidence>
<reference evidence="3 4" key="1">
    <citation type="journal article" date="2013" name="PLoS Genet.">
        <title>Distinctive expansion of potential virulence genes in the genome of the oomycete fish pathogen Saprolegnia parasitica.</title>
        <authorList>
            <person name="Jiang R.H."/>
            <person name="de Bruijn I."/>
            <person name="Haas B.J."/>
            <person name="Belmonte R."/>
            <person name="Lobach L."/>
            <person name="Christie J."/>
            <person name="van den Ackerveken G."/>
            <person name="Bottin A."/>
            <person name="Bulone V."/>
            <person name="Diaz-Moreno S.M."/>
            <person name="Dumas B."/>
            <person name="Fan L."/>
            <person name="Gaulin E."/>
            <person name="Govers F."/>
            <person name="Grenville-Briggs L.J."/>
            <person name="Horner N.R."/>
            <person name="Levin J.Z."/>
            <person name="Mammella M."/>
            <person name="Meijer H.J."/>
            <person name="Morris P."/>
            <person name="Nusbaum C."/>
            <person name="Oome S."/>
            <person name="Phillips A.J."/>
            <person name="van Rooyen D."/>
            <person name="Rzeszutek E."/>
            <person name="Saraiva M."/>
            <person name="Secombes C.J."/>
            <person name="Seidl M.F."/>
            <person name="Snel B."/>
            <person name="Stassen J.H."/>
            <person name="Sykes S."/>
            <person name="Tripathy S."/>
            <person name="van den Berg H."/>
            <person name="Vega-Arreguin J.C."/>
            <person name="Wawra S."/>
            <person name="Young S.K."/>
            <person name="Zeng Q."/>
            <person name="Dieguez-Uribeondo J."/>
            <person name="Russ C."/>
            <person name="Tyler B.M."/>
            <person name="van West P."/>
        </authorList>
    </citation>
    <scope>NUCLEOTIDE SEQUENCE [LARGE SCALE GENOMIC DNA]</scope>
    <source>
        <strain evidence="3 4">CBS 223.65</strain>
    </source>
</reference>
<keyword evidence="4" id="KW-1185">Reference proteome</keyword>
<dbReference type="InterPro" id="IPR012677">
    <property type="entry name" value="Nucleotide-bd_a/b_plait_sf"/>
</dbReference>